<organism evidence="4 5">
    <name type="scientific">Pseudovibrio exalbescens</name>
    <dbReference type="NCBI Taxonomy" id="197461"/>
    <lineage>
        <taxon>Bacteria</taxon>
        <taxon>Pseudomonadati</taxon>
        <taxon>Pseudomonadota</taxon>
        <taxon>Alphaproteobacteria</taxon>
        <taxon>Hyphomicrobiales</taxon>
        <taxon>Stappiaceae</taxon>
        <taxon>Pseudovibrio</taxon>
    </lineage>
</organism>
<reference evidence="4 5" key="1">
    <citation type="submission" date="2016-03" db="EMBL/GenBank/DDBJ databases">
        <title>Genome sequence of Nesiotobacter sp. nov., a moderately halophilic alphaproteobacterium isolated from the Yellow Sea, China.</title>
        <authorList>
            <person name="Zhang G."/>
            <person name="Zhang R."/>
        </authorList>
    </citation>
    <scope>NUCLEOTIDE SEQUENCE [LARGE SCALE GENOMIC DNA]</scope>
    <source>
        <strain evidence="4 5">WB1-6</strain>
    </source>
</reference>
<dbReference type="PROSITE" id="PS51186">
    <property type="entry name" value="GNAT"/>
    <property type="match status" value="1"/>
</dbReference>
<feature type="domain" description="N-acetyltransferase" evidence="3">
    <location>
        <begin position="42"/>
        <end position="196"/>
    </location>
</feature>
<dbReference type="PANTHER" id="PTHR43800">
    <property type="entry name" value="PEPTIDYL-LYSINE N-ACETYLTRANSFERASE YJAB"/>
    <property type="match status" value="1"/>
</dbReference>
<evidence type="ECO:0000256" key="1">
    <source>
        <dbReference type="ARBA" id="ARBA00022679"/>
    </source>
</evidence>
<dbReference type="Gene3D" id="3.40.630.30">
    <property type="match status" value="1"/>
</dbReference>
<evidence type="ECO:0000313" key="5">
    <source>
        <dbReference type="Proteomes" id="UP000185783"/>
    </source>
</evidence>
<keyword evidence="2" id="KW-0012">Acyltransferase</keyword>
<evidence type="ECO:0000313" key="4">
    <source>
        <dbReference type="EMBL" id="OKL45545.1"/>
    </source>
</evidence>
<dbReference type="InterPro" id="IPR016181">
    <property type="entry name" value="Acyl_CoA_acyltransferase"/>
</dbReference>
<dbReference type="InterPro" id="IPR000182">
    <property type="entry name" value="GNAT_dom"/>
</dbReference>
<dbReference type="Proteomes" id="UP000185783">
    <property type="component" value="Unassembled WGS sequence"/>
</dbReference>
<accession>A0A1U7JLF6</accession>
<evidence type="ECO:0000256" key="2">
    <source>
        <dbReference type="ARBA" id="ARBA00023315"/>
    </source>
</evidence>
<dbReference type="RefSeq" id="WP_028479958.1">
    <property type="nucleotide sequence ID" value="NZ_LVVZ01000005.1"/>
</dbReference>
<dbReference type="Pfam" id="PF00583">
    <property type="entry name" value="Acetyltransf_1"/>
    <property type="match status" value="1"/>
</dbReference>
<dbReference type="EMBL" id="LVVZ01000005">
    <property type="protein sequence ID" value="OKL45545.1"/>
    <property type="molecule type" value="Genomic_DNA"/>
</dbReference>
<keyword evidence="1 4" id="KW-0808">Transferase</keyword>
<evidence type="ECO:0000259" key="3">
    <source>
        <dbReference type="PROSITE" id="PS51186"/>
    </source>
</evidence>
<dbReference type="CDD" id="cd04301">
    <property type="entry name" value="NAT_SF"/>
    <property type="match status" value="1"/>
</dbReference>
<comment type="caution">
    <text evidence="4">The sequence shown here is derived from an EMBL/GenBank/DDBJ whole genome shotgun (WGS) entry which is preliminary data.</text>
</comment>
<dbReference type="AlphaFoldDB" id="A0A1U7JLF6"/>
<sequence>MSTIPLHLDGYTVLPQDKIAFVVTYLEMTEKPDLTPVSRSDLALEQQEAMSAQAFRDVFRRIGEPWLWFGRLTCADDELEALLAQTTREVYLPMKDGNPVGLLELDFADPQNVELTYFGLTPEVVGGGAGRWLMNQALEIVWGRERTRRFWLHTCTGDSPQALGFYQRSGFVPFKRAIEVADDPRGLGVLPKDAGPHLPFLNGK</sequence>
<gene>
    <name evidence="4" type="ORF">A3843_04330</name>
</gene>
<protein>
    <submittedName>
        <fullName evidence="4">GCN5 family acetyltransferase</fullName>
    </submittedName>
</protein>
<name>A0A1U7JLF6_9HYPH</name>
<dbReference type="GO" id="GO:0016747">
    <property type="term" value="F:acyltransferase activity, transferring groups other than amino-acyl groups"/>
    <property type="evidence" value="ECO:0007669"/>
    <property type="project" value="InterPro"/>
</dbReference>
<keyword evidence="5" id="KW-1185">Reference proteome</keyword>
<proteinExistence type="predicted"/>
<dbReference type="STRING" id="197461.A3843_04330"/>
<dbReference type="OrthoDB" id="275336at2"/>
<dbReference type="PANTHER" id="PTHR43800:SF1">
    <property type="entry name" value="PEPTIDYL-LYSINE N-ACETYLTRANSFERASE YJAB"/>
    <property type="match status" value="1"/>
</dbReference>
<dbReference type="SUPFAM" id="SSF55729">
    <property type="entry name" value="Acyl-CoA N-acyltransferases (Nat)"/>
    <property type="match status" value="1"/>
</dbReference>